<evidence type="ECO:0000259" key="10">
    <source>
        <dbReference type="Pfam" id="PF12589"/>
    </source>
</evidence>
<feature type="domain" description="18S rRNA (guanine(1575)-N(7))-methyltransferase Bud23 C-terminal" evidence="10">
    <location>
        <begin position="204"/>
        <end position="291"/>
    </location>
</feature>
<keyword evidence="5" id="KW-0489">Methyltransferase</keyword>
<evidence type="ECO:0000256" key="6">
    <source>
        <dbReference type="ARBA" id="ARBA00022679"/>
    </source>
</evidence>
<dbReference type="Pfam" id="PF12589">
    <property type="entry name" value="WBS_methylT"/>
    <property type="match status" value="1"/>
</dbReference>
<keyword evidence="6" id="KW-0808">Transferase</keyword>
<gene>
    <name evidence="11" type="ORF">CVIRNUC_002409</name>
</gene>
<evidence type="ECO:0000313" key="11">
    <source>
        <dbReference type="EMBL" id="CAK0755889.1"/>
    </source>
</evidence>
<name>A0AAV1HWS9_9CHLO</name>
<accession>A0AAV1HWS9</accession>
<dbReference type="GO" id="GO:0005737">
    <property type="term" value="C:cytoplasm"/>
    <property type="evidence" value="ECO:0007669"/>
    <property type="project" value="UniProtKB-SubCell"/>
</dbReference>
<protein>
    <submittedName>
        <fullName evidence="11">Uncharacterized protein</fullName>
    </submittedName>
</protein>
<dbReference type="Proteomes" id="UP001314263">
    <property type="component" value="Unassembled WGS sequence"/>
</dbReference>
<sequence length="294" mass="32020">MTKGDRPEHKAPPEIFYNEDEARKYTTNSRMIAIQAQLTERALELLALPDDGHSKLLLDLGCGSGLSGAALTEQGHMWVGMDISEAMLDVALDREVEGDLCVSDLGQGLPFRSGTFDGAISISAVQWLCNADFKGADPRKRMRRFFDTLYSSLNRGARAVLQIYPENGLQAESLTTAAMRAGFSGGLVVDFPHSTRAKKYFLVLMVGGMAAVPEPKGLSGEVSDEEGGTVSVAGRAHVWKKQRAGGGHGLVSTRHPEAKGKAWIFKKKEQARRKGYVGIPVDTKYTGRKRKSCF</sequence>
<comment type="similarity">
    <text evidence="3">Belongs to the class I-like SAM-binding methyltransferase superfamily. BUD23/WBSCR22 family.</text>
</comment>
<dbReference type="InterPro" id="IPR022238">
    <property type="entry name" value="Bud23_C"/>
</dbReference>
<keyword evidence="7" id="KW-0949">S-adenosyl-L-methionine</keyword>
<comment type="subcellular location">
    <subcellularLocation>
        <location evidence="2">Cytoplasm</location>
    </subcellularLocation>
    <subcellularLocation>
        <location evidence="1">Nucleus</location>
    </subcellularLocation>
</comment>
<dbReference type="CDD" id="cd02440">
    <property type="entry name" value="AdoMet_MTases"/>
    <property type="match status" value="1"/>
</dbReference>
<dbReference type="EMBL" id="CAUYUE010000003">
    <property type="protein sequence ID" value="CAK0755889.1"/>
    <property type="molecule type" value="Genomic_DNA"/>
</dbReference>
<evidence type="ECO:0000256" key="8">
    <source>
        <dbReference type="ARBA" id="ARBA00023242"/>
    </source>
</evidence>
<dbReference type="InterPro" id="IPR029063">
    <property type="entry name" value="SAM-dependent_MTases_sf"/>
</dbReference>
<dbReference type="InterPro" id="IPR013216">
    <property type="entry name" value="Methyltransf_11"/>
</dbReference>
<keyword evidence="4" id="KW-0963">Cytoplasm</keyword>
<dbReference type="PANTHER" id="PTHR12734">
    <property type="entry name" value="METHYLTRANSFERASE-RELATED"/>
    <property type="match status" value="1"/>
</dbReference>
<evidence type="ECO:0000256" key="7">
    <source>
        <dbReference type="ARBA" id="ARBA00022691"/>
    </source>
</evidence>
<dbReference type="GO" id="GO:0070476">
    <property type="term" value="P:rRNA (guanine-N7)-methylation"/>
    <property type="evidence" value="ECO:0007669"/>
    <property type="project" value="InterPro"/>
</dbReference>
<evidence type="ECO:0000256" key="4">
    <source>
        <dbReference type="ARBA" id="ARBA00022490"/>
    </source>
</evidence>
<evidence type="ECO:0000256" key="2">
    <source>
        <dbReference type="ARBA" id="ARBA00004496"/>
    </source>
</evidence>
<feature type="domain" description="Methyltransferase type 11" evidence="9">
    <location>
        <begin position="58"/>
        <end position="136"/>
    </location>
</feature>
<comment type="caution">
    <text evidence="11">The sequence shown here is derived from an EMBL/GenBank/DDBJ whole genome shotgun (WGS) entry which is preliminary data.</text>
</comment>
<evidence type="ECO:0000259" key="9">
    <source>
        <dbReference type="Pfam" id="PF08241"/>
    </source>
</evidence>
<evidence type="ECO:0000313" key="12">
    <source>
        <dbReference type="Proteomes" id="UP001314263"/>
    </source>
</evidence>
<evidence type="ECO:0000256" key="5">
    <source>
        <dbReference type="ARBA" id="ARBA00022603"/>
    </source>
</evidence>
<dbReference type="Gene3D" id="3.40.50.150">
    <property type="entry name" value="Vaccinia Virus protein VP39"/>
    <property type="match status" value="1"/>
</dbReference>
<proteinExistence type="inferred from homology"/>
<dbReference type="Pfam" id="PF08241">
    <property type="entry name" value="Methyltransf_11"/>
    <property type="match status" value="1"/>
</dbReference>
<organism evidence="11 12">
    <name type="scientific">Coccomyxa viridis</name>
    <dbReference type="NCBI Taxonomy" id="1274662"/>
    <lineage>
        <taxon>Eukaryota</taxon>
        <taxon>Viridiplantae</taxon>
        <taxon>Chlorophyta</taxon>
        <taxon>core chlorophytes</taxon>
        <taxon>Trebouxiophyceae</taxon>
        <taxon>Trebouxiophyceae incertae sedis</taxon>
        <taxon>Coccomyxaceae</taxon>
        <taxon>Coccomyxa</taxon>
    </lineage>
</organism>
<keyword evidence="12" id="KW-1185">Reference proteome</keyword>
<keyword evidence="8" id="KW-0539">Nucleus</keyword>
<evidence type="ECO:0000256" key="3">
    <source>
        <dbReference type="ARBA" id="ARBA00005547"/>
    </source>
</evidence>
<dbReference type="AlphaFoldDB" id="A0AAV1HWS9"/>
<dbReference type="SUPFAM" id="SSF53335">
    <property type="entry name" value="S-adenosyl-L-methionine-dependent methyltransferases"/>
    <property type="match status" value="1"/>
</dbReference>
<evidence type="ECO:0000256" key="1">
    <source>
        <dbReference type="ARBA" id="ARBA00004123"/>
    </source>
</evidence>
<dbReference type="FunFam" id="3.40.50.150:FF:000017">
    <property type="entry name" value="probable 18S rRNA (Guanine-N(7))-methyltransferase"/>
    <property type="match status" value="1"/>
</dbReference>
<reference evidence="11 12" key="1">
    <citation type="submission" date="2023-10" db="EMBL/GenBank/DDBJ databases">
        <authorList>
            <person name="Maclean D."/>
            <person name="Macfadyen A."/>
        </authorList>
    </citation>
    <scope>NUCLEOTIDE SEQUENCE [LARGE SCALE GENOMIC DNA]</scope>
</reference>
<dbReference type="GO" id="GO:0005730">
    <property type="term" value="C:nucleolus"/>
    <property type="evidence" value="ECO:0007669"/>
    <property type="project" value="TreeGrafter"/>
</dbReference>
<dbReference type="GO" id="GO:0016435">
    <property type="term" value="F:rRNA (guanine) methyltransferase activity"/>
    <property type="evidence" value="ECO:0007669"/>
    <property type="project" value="InterPro"/>
</dbReference>
<dbReference type="PANTHER" id="PTHR12734:SF0">
    <property type="entry name" value="18S RRNA (GUANINE-N(7))-METHYLTRANSFERASE-RELATED"/>
    <property type="match status" value="1"/>
</dbReference>
<dbReference type="InterPro" id="IPR039769">
    <property type="entry name" value="Bud23-like"/>
</dbReference>